<keyword evidence="1" id="KW-1133">Transmembrane helix</keyword>
<evidence type="ECO:0000256" key="1">
    <source>
        <dbReference type="SAM" id="Phobius"/>
    </source>
</evidence>
<organism evidence="2">
    <name type="scientific">Bacteroides faecis</name>
    <dbReference type="NCBI Taxonomy" id="674529"/>
    <lineage>
        <taxon>Bacteria</taxon>
        <taxon>Pseudomonadati</taxon>
        <taxon>Bacteroidota</taxon>
        <taxon>Bacteroidia</taxon>
        <taxon>Bacteroidales</taxon>
        <taxon>Bacteroidaceae</taxon>
        <taxon>Bacteroides</taxon>
    </lineage>
</organism>
<dbReference type="RefSeq" id="WP_156730598.1">
    <property type="nucleotide sequence ID" value="NZ_CACRSZ010000099.1"/>
</dbReference>
<accession>A0A6N2XJI7</accession>
<dbReference type="AlphaFoldDB" id="A0A6N2XJI7"/>
<reference evidence="2" key="1">
    <citation type="submission" date="2019-11" db="EMBL/GenBank/DDBJ databases">
        <authorList>
            <person name="Feng L."/>
        </authorList>
    </citation>
    <scope>NUCLEOTIDE SEQUENCE</scope>
    <source>
        <strain evidence="2">BfaecisLFYP10</strain>
    </source>
</reference>
<sequence length="159" mass="18122">MKSIRKHRLQTHQLIRSWLQPKLGAVGARYRLTARVRWANLWAKRHPKRTFACVTGSLLLLLVGTVALERVRTDSPQTADMNAIASMEPLFTGFHAIQANKNVHWQKLLELTSQGQAVREELDSMIAIPHKSHADSMRIIQCYGQLEHIVKSLKNNDNP</sequence>
<dbReference type="EMBL" id="CACRSZ010000099">
    <property type="protein sequence ID" value="VYT54163.1"/>
    <property type="molecule type" value="Genomic_DNA"/>
</dbReference>
<proteinExistence type="predicted"/>
<feature type="transmembrane region" description="Helical" evidence="1">
    <location>
        <begin position="50"/>
        <end position="68"/>
    </location>
</feature>
<keyword evidence="1" id="KW-0812">Transmembrane</keyword>
<protein>
    <submittedName>
        <fullName evidence="2">Uncharacterized protein</fullName>
    </submittedName>
</protein>
<evidence type="ECO:0000313" key="2">
    <source>
        <dbReference type="EMBL" id="VYT54163.1"/>
    </source>
</evidence>
<gene>
    <name evidence="2" type="ORF">BFLFYP10_04670</name>
</gene>
<keyword evidence="1" id="KW-0472">Membrane</keyword>
<name>A0A6N2XJI7_9BACE</name>